<evidence type="ECO:0000256" key="1">
    <source>
        <dbReference type="SAM" id="SignalP"/>
    </source>
</evidence>
<dbReference type="Proteomes" id="UP000503464">
    <property type="component" value="Chromosome"/>
</dbReference>
<feature type="signal peptide" evidence="1">
    <location>
        <begin position="1"/>
        <end position="22"/>
    </location>
</feature>
<name>A0AAE7JSK1_SERFO</name>
<accession>A0AAE7JSK1</accession>
<organism evidence="3 4">
    <name type="scientific">Serratia fonticola</name>
    <dbReference type="NCBI Taxonomy" id="47917"/>
    <lineage>
        <taxon>Bacteria</taxon>
        <taxon>Pseudomonadati</taxon>
        <taxon>Pseudomonadota</taxon>
        <taxon>Gammaproteobacteria</taxon>
        <taxon>Enterobacterales</taxon>
        <taxon>Yersiniaceae</taxon>
        <taxon>Serratia</taxon>
    </lineage>
</organism>
<dbReference type="RefSeq" id="WP_083196359.1">
    <property type="nucleotide sequence ID" value="NZ_CP054160.3"/>
</dbReference>
<dbReference type="SUPFAM" id="SSF49401">
    <property type="entry name" value="Bacterial adhesins"/>
    <property type="match status" value="1"/>
</dbReference>
<dbReference type="InterPro" id="IPR036937">
    <property type="entry name" value="Adhesion_dom_fimbrial_sf"/>
</dbReference>
<dbReference type="GO" id="GO:0043709">
    <property type="term" value="P:cell adhesion involved in single-species biofilm formation"/>
    <property type="evidence" value="ECO:0007669"/>
    <property type="project" value="TreeGrafter"/>
</dbReference>
<dbReference type="InterPro" id="IPR008966">
    <property type="entry name" value="Adhesion_dom_sf"/>
</dbReference>
<feature type="chain" id="PRO_5041977500" evidence="1">
    <location>
        <begin position="23"/>
        <end position="175"/>
    </location>
</feature>
<dbReference type="EMBL" id="CP054160">
    <property type="protein sequence ID" value="QKJ57854.2"/>
    <property type="molecule type" value="Genomic_DNA"/>
</dbReference>
<dbReference type="Gene3D" id="2.60.40.1090">
    <property type="entry name" value="Fimbrial-type adhesion domain"/>
    <property type="match status" value="1"/>
</dbReference>
<evidence type="ECO:0000259" key="2">
    <source>
        <dbReference type="Pfam" id="PF00419"/>
    </source>
</evidence>
<feature type="domain" description="Fimbrial-type adhesion" evidence="2">
    <location>
        <begin position="30"/>
        <end position="175"/>
    </location>
</feature>
<dbReference type="AlphaFoldDB" id="A0AAE7JSK1"/>
<gene>
    <name evidence="3" type="ORF">G9399_04945</name>
</gene>
<evidence type="ECO:0000313" key="3">
    <source>
        <dbReference type="EMBL" id="QKJ57854.2"/>
    </source>
</evidence>
<dbReference type="GO" id="GO:0009289">
    <property type="term" value="C:pilus"/>
    <property type="evidence" value="ECO:0007669"/>
    <property type="project" value="InterPro"/>
</dbReference>
<keyword evidence="1" id="KW-0732">Signal</keyword>
<proteinExistence type="predicted"/>
<reference evidence="4" key="1">
    <citation type="submission" date="2020-03" db="EMBL/GenBank/DDBJ databases">
        <title>Genome sequences of seven Enterobacteriaceae strains isolated from Canadian wastewater treatment facilities.</title>
        <authorList>
            <person name="Huang H."/>
            <person name="Chmara J.T."/>
            <person name="Duceppe M.-O."/>
        </authorList>
    </citation>
    <scope>NUCLEOTIDE SEQUENCE [LARGE SCALE GENOMIC DNA]</scope>
    <source>
        <strain evidence="4">Biosolid 3</strain>
    </source>
</reference>
<dbReference type="Pfam" id="PF00419">
    <property type="entry name" value="Fimbrial"/>
    <property type="match status" value="1"/>
</dbReference>
<protein>
    <submittedName>
        <fullName evidence="3">Type 1 fimbrial protein</fullName>
    </submittedName>
</protein>
<evidence type="ECO:0000313" key="4">
    <source>
        <dbReference type="Proteomes" id="UP000503464"/>
    </source>
</evidence>
<sequence length="175" mass="18436">MNGRLMGGSVCLLLMLSLASQATDHLELVFNGVILVANCQFDQEGSSQKVSLPSQRLRFFEHNSRTQTTPFTLGLKDCTPATLGKMVKLTFNSTQTQQVNGVAMLATTGDTGLVIGLEDSLGQAIVLGREVKVGTISQIGSGGINQFQFGAYALAPGAVKAGDYSATVTVEASYQ</sequence>
<dbReference type="PANTHER" id="PTHR33420">
    <property type="entry name" value="FIMBRIAL SUBUNIT ELFA-RELATED"/>
    <property type="match status" value="1"/>
</dbReference>
<dbReference type="InterPro" id="IPR000259">
    <property type="entry name" value="Adhesion_dom_fimbrial"/>
</dbReference>
<dbReference type="PANTHER" id="PTHR33420:SF9">
    <property type="entry name" value="MINOR FIMBRIAL SUBUNIT"/>
    <property type="match status" value="1"/>
</dbReference>
<dbReference type="InterPro" id="IPR050263">
    <property type="entry name" value="Bact_Fimbrial_Adh_Pro"/>
</dbReference>